<organism evidence="2 3">
    <name type="scientific">Perkinsus olseni</name>
    <name type="common">Perkinsus atlanticus</name>
    <dbReference type="NCBI Taxonomy" id="32597"/>
    <lineage>
        <taxon>Eukaryota</taxon>
        <taxon>Sar</taxon>
        <taxon>Alveolata</taxon>
        <taxon>Perkinsozoa</taxon>
        <taxon>Perkinsea</taxon>
        <taxon>Perkinsida</taxon>
        <taxon>Perkinsidae</taxon>
        <taxon>Perkinsus</taxon>
    </lineage>
</organism>
<evidence type="ECO:0000256" key="1">
    <source>
        <dbReference type="SAM" id="MobiDB-lite"/>
    </source>
</evidence>
<feature type="compositionally biased region" description="Basic and acidic residues" evidence="1">
    <location>
        <begin position="117"/>
        <end position="127"/>
    </location>
</feature>
<gene>
    <name evidence="2" type="ORF">FOL46_002806</name>
</gene>
<evidence type="ECO:0000313" key="2">
    <source>
        <dbReference type="EMBL" id="KAF4648519.1"/>
    </source>
</evidence>
<accession>A0A7J6KPI0</accession>
<dbReference type="EMBL" id="JABANN010001937">
    <property type="protein sequence ID" value="KAF4648519.1"/>
    <property type="molecule type" value="Genomic_DNA"/>
</dbReference>
<reference evidence="2 3" key="1">
    <citation type="submission" date="2020-04" db="EMBL/GenBank/DDBJ databases">
        <title>Perkinsus olseni comparative genomics.</title>
        <authorList>
            <person name="Bogema D.R."/>
        </authorList>
    </citation>
    <scope>NUCLEOTIDE SEQUENCE [LARGE SCALE GENOMIC DNA]</scope>
    <source>
        <strain evidence="2">ATCC PRA-31</strain>
    </source>
</reference>
<protein>
    <submittedName>
        <fullName evidence="2">Uncharacterized protein</fullName>
    </submittedName>
</protein>
<feature type="compositionally biased region" description="Polar residues" evidence="1">
    <location>
        <begin position="1"/>
        <end position="11"/>
    </location>
</feature>
<feature type="region of interest" description="Disordered" evidence="1">
    <location>
        <begin position="1"/>
        <end position="127"/>
    </location>
</feature>
<dbReference type="AlphaFoldDB" id="A0A7J6KPI0"/>
<feature type="non-terminal residue" evidence="2">
    <location>
        <position position="1"/>
    </location>
</feature>
<feature type="compositionally biased region" description="Basic and acidic residues" evidence="1">
    <location>
        <begin position="29"/>
        <end position="38"/>
    </location>
</feature>
<comment type="caution">
    <text evidence="2">The sequence shown here is derived from an EMBL/GenBank/DDBJ whole genome shotgun (WGS) entry which is preliminary data.</text>
</comment>
<proteinExistence type="predicted"/>
<dbReference type="Proteomes" id="UP000572268">
    <property type="component" value="Unassembled WGS sequence"/>
</dbReference>
<evidence type="ECO:0000313" key="3">
    <source>
        <dbReference type="Proteomes" id="UP000572268"/>
    </source>
</evidence>
<sequence>MSQQPSKSGNNHLDVPEADAQELPVTQSRGKEMLREASRNQGPPVDAHRLHENQSTANSSATEDHPPHVHGYHTRSQPLSARQLRAAVGNPIPKPKSEPSSPSQPIGRARKGSYRISDAEKARRQKKVDEAEAHLKAINEQLAEDNPLDDLSMDMKKRLASYFVLKQLYGPGDHDDRASVEQRVGDMLGFSSTTVGLWSREYEIAGQFAGGRRGQHPKTRSPIGKHFRSAREYLKLYVEGKTLAEIEQLRKVKRKHRARHLHCHKLARLRSP</sequence>
<name>A0A7J6KPI0_PEROL</name>